<dbReference type="SUPFAM" id="SSF46785">
    <property type="entry name" value="Winged helix' DNA-binding domain"/>
    <property type="match status" value="1"/>
</dbReference>
<dbReference type="InterPro" id="IPR050950">
    <property type="entry name" value="HTH-type_LysR_regulators"/>
</dbReference>
<dbReference type="InterPro" id="IPR036390">
    <property type="entry name" value="WH_DNA-bd_sf"/>
</dbReference>
<dbReference type="Proteomes" id="UP000287188">
    <property type="component" value="Unassembled WGS sequence"/>
</dbReference>
<dbReference type="PANTHER" id="PTHR30419:SF8">
    <property type="entry name" value="NITROGEN ASSIMILATION TRANSCRIPTIONAL ACTIVATOR-RELATED"/>
    <property type="match status" value="1"/>
</dbReference>
<keyword evidence="4" id="KW-0804">Transcription</keyword>
<dbReference type="Pfam" id="PF03466">
    <property type="entry name" value="LysR_substrate"/>
    <property type="match status" value="1"/>
</dbReference>
<dbReference type="GO" id="GO:0005829">
    <property type="term" value="C:cytosol"/>
    <property type="evidence" value="ECO:0007669"/>
    <property type="project" value="TreeGrafter"/>
</dbReference>
<keyword evidence="2" id="KW-0805">Transcription regulation</keyword>
<evidence type="ECO:0000256" key="3">
    <source>
        <dbReference type="ARBA" id="ARBA00023125"/>
    </source>
</evidence>
<comment type="similarity">
    <text evidence="1">Belongs to the LysR transcriptional regulatory family.</text>
</comment>
<dbReference type="PRINTS" id="PR00039">
    <property type="entry name" value="HTHLYSR"/>
</dbReference>
<evidence type="ECO:0000313" key="7">
    <source>
        <dbReference type="Proteomes" id="UP000287188"/>
    </source>
</evidence>
<dbReference type="PANTHER" id="PTHR30419">
    <property type="entry name" value="HTH-TYPE TRANSCRIPTIONAL REGULATOR YBHD"/>
    <property type="match status" value="1"/>
</dbReference>
<dbReference type="FunFam" id="1.10.10.10:FF:000001">
    <property type="entry name" value="LysR family transcriptional regulator"/>
    <property type="match status" value="1"/>
</dbReference>
<reference evidence="7" key="1">
    <citation type="submission" date="2018-12" db="EMBL/GenBank/DDBJ databases">
        <title>Tengunoibacter tsumagoiensis gen. nov., sp. nov., Dictyobacter kobayashii sp. nov., D. alpinus sp. nov., and D. joshuensis sp. nov. and description of Dictyobacteraceae fam. nov. within the order Ktedonobacterales isolated from Tengu-no-mugimeshi.</title>
        <authorList>
            <person name="Wang C.M."/>
            <person name="Zheng Y."/>
            <person name="Sakai Y."/>
            <person name="Toyoda A."/>
            <person name="Minakuchi Y."/>
            <person name="Abe K."/>
            <person name="Yokota A."/>
            <person name="Yabe S."/>
        </authorList>
    </citation>
    <scope>NUCLEOTIDE SEQUENCE [LARGE SCALE GENOMIC DNA]</scope>
    <source>
        <strain evidence="7">Uno11</strain>
    </source>
</reference>
<feature type="domain" description="HTH lysR-type" evidence="5">
    <location>
        <begin position="3"/>
        <end position="60"/>
    </location>
</feature>
<accession>A0A402APU0</accession>
<dbReference type="Gene3D" id="1.10.10.10">
    <property type="entry name" value="Winged helix-like DNA-binding domain superfamily/Winged helix DNA-binding domain"/>
    <property type="match status" value="1"/>
</dbReference>
<comment type="caution">
    <text evidence="6">The sequence shown here is derived from an EMBL/GenBank/DDBJ whole genome shotgun (WGS) entry which is preliminary data.</text>
</comment>
<dbReference type="Gene3D" id="3.40.190.290">
    <property type="match status" value="1"/>
</dbReference>
<sequence length="305" mass="33831">MAMELSEIEAFITINQVGGFTRAAELLHLSQPAVSRRIELLERELEVLLFERLSSGIRLTEAGRAFLPHAQQVVAAIEDGRAAIHALEKEEKGDITLALVGTLASTRLTTHLQAFHKTYPQIHLRLHTARSDEVSTLVQQGQAHLGLRYFADPRPDIQSLPVINEPLLVICAMQSRFFADEPTEPAALFGIPWVTFPLNVGSSGEPFARLLQQQLQRYELDTAERIVIDSLTAQKRLIEADFGIGLVPASSVEEELRIGTVRVLPVAGLTTNVPVMVIHRSQAYLSRAVRLLLETLTAQIVEEDR</sequence>
<dbReference type="GO" id="GO:0003700">
    <property type="term" value="F:DNA-binding transcription factor activity"/>
    <property type="evidence" value="ECO:0007669"/>
    <property type="project" value="InterPro"/>
</dbReference>
<dbReference type="SUPFAM" id="SSF53850">
    <property type="entry name" value="Periplasmic binding protein-like II"/>
    <property type="match status" value="1"/>
</dbReference>
<protein>
    <submittedName>
        <fullName evidence="6">LysR family transcriptional regulator</fullName>
    </submittedName>
</protein>
<dbReference type="InterPro" id="IPR036388">
    <property type="entry name" value="WH-like_DNA-bd_sf"/>
</dbReference>
<evidence type="ECO:0000313" key="6">
    <source>
        <dbReference type="EMBL" id="GCE21074.1"/>
    </source>
</evidence>
<dbReference type="InterPro" id="IPR000847">
    <property type="entry name" value="LysR_HTH_N"/>
</dbReference>
<dbReference type="InterPro" id="IPR005119">
    <property type="entry name" value="LysR_subst-bd"/>
</dbReference>
<keyword evidence="7" id="KW-1185">Reference proteome</keyword>
<evidence type="ECO:0000256" key="2">
    <source>
        <dbReference type="ARBA" id="ARBA00023015"/>
    </source>
</evidence>
<proteinExistence type="inferred from homology"/>
<gene>
    <name evidence="6" type="ORF">KDK_48740</name>
</gene>
<dbReference type="CDD" id="cd05466">
    <property type="entry name" value="PBP2_LTTR_substrate"/>
    <property type="match status" value="1"/>
</dbReference>
<dbReference type="GO" id="GO:0003677">
    <property type="term" value="F:DNA binding"/>
    <property type="evidence" value="ECO:0007669"/>
    <property type="project" value="UniProtKB-KW"/>
</dbReference>
<dbReference type="EMBL" id="BIFS01000001">
    <property type="protein sequence ID" value="GCE21074.1"/>
    <property type="molecule type" value="Genomic_DNA"/>
</dbReference>
<dbReference type="PROSITE" id="PS50931">
    <property type="entry name" value="HTH_LYSR"/>
    <property type="match status" value="1"/>
</dbReference>
<dbReference type="AlphaFoldDB" id="A0A402APU0"/>
<keyword evidence="3" id="KW-0238">DNA-binding</keyword>
<name>A0A402APU0_9CHLR</name>
<evidence type="ECO:0000259" key="5">
    <source>
        <dbReference type="PROSITE" id="PS50931"/>
    </source>
</evidence>
<evidence type="ECO:0000256" key="4">
    <source>
        <dbReference type="ARBA" id="ARBA00023163"/>
    </source>
</evidence>
<dbReference type="Pfam" id="PF00126">
    <property type="entry name" value="HTH_1"/>
    <property type="match status" value="1"/>
</dbReference>
<evidence type="ECO:0000256" key="1">
    <source>
        <dbReference type="ARBA" id="ARBA00009437"/>
    </source>
</evidence>
<organism evidence="6 7">
    <name type="scientific">Dictyobacter kobayashii</name>
    <dbReference type="NCBI Taxonomy" id="2014872"/>
    <lineage>
        <taxon>Bacteria</taxon>
        <taxon>Bacillati</taxon>
        <taxon>Chloroflexota</taxon>
        <taxon>Ktedonobacteria</taxon>
        <taxon>Ktedonobacterales</taxon>
        <taxon>Dictyobacteraceae</taxon>
        <taxon>Dictyobacter</taxon>
    </lineage>
</organism>